<dbReference type="AlphaFoldDB" id="A0A1B3SLX9"/>
<gene>
    <name evidence="2" type="ORF">SHELI_v1c09870</name>
</gene>
<dbReference type="OrthoDB" id="9759014at2"/>
<dbReference type="RefSeq" id="WP_069117258.1">
    <property type="nucleotide sequence ID" value="NZ_CP017015.1"/>
</dbReference>
<dbReference type="STRING" id="216938.SHELI_v1c09870"/>
<dbReference type="GO" id="GO:0004252">
    <property type="term" value="F:serine-type endopeptidase activity"/>
    <property type="evidence" value="ECO:0007669"/>
    <property type="project" value="InterPro"/>
</dbReference>
<evidence type="ECO:0000313" key="3">
    <source>
        <dbReference type="Proteomes" id="UP000094378"/>
    </source>
</evidence>
<reference evidence="2 3" key="1">
    <citation type="submission" date="2016-08" db="EMBL/GenBank/DDBJ databases">
        <title>Complete genome sequence of Spiroplasma helicoides TABS-2 (DSM 22551).</title>
        <authorList>
            <person name="Shen W.-Y."/>
            <person name="Lo W.-S."/>
            <person name="Lai Y.-C."/>
            <person name="Kuo C.-H."/>
        </authorList>
    </citation>
    <scope>NUCLEOTIDE SEQUENCE [LARGE SCALE GENOMIC DNA]</scope>
    <source>
        <strain evidence="2 3">TABS-2</strain>
    </source>
</reference>
<feature type="domain" description="Peptidase S8/S53" evidence="1">
    <location>
        <begin position="326"/>
        <end position="539"/>
    </location>
</feature>
<dbReference type="Gene3D" id="3.40.50.200">
    <property type="entry name" value="Peptidase S8/S53 domain"/>
    <property type="match status" value="1"/>
</dbReference>
<dbReference type="InterPro" id="IPR036852">
    <property type="entry name" value="Peptidase_S8/S53_dom_sf"/>
</dbReference>
<proteinExistence type="predicted"/>
<dbReference type="InterPro" id="IPR000209">
    <property type="entry name" value="Peptidase_S8/S53_dom"/>
</dbReference>
<accession>A0A1B3SLX9</accession>
<dbReference type="EMBL" id="CP017015">
    <property type="protein sequence ID" value="AOG60934.1"/>
    <property type="molecule type" value="Genomic_DNA"/>
</dbReference>
<dbReference type="GO" id="GO:0006508">
    <property type="term" value="P:proteolysis"/>
    <property type="evidence" value="ECO:0007669"/>
    <property type="project" value="InterPro"/>
</dbReference>
<protein>
    <recommendedName>
        <fullName evidence="1">Peptidase S8/S53 domain-containing protein</fullName>
    </recommendedName>
</protein>
<dbReference type="Proteomes" id="UP000094378">
    <property type="component" value="Chromosome"/>
</dbReference>
<name>A0A1B3SLX9_9MOLU</name>
<organism evidence="2 3">
    <name type="scientific">Spiroplasma helicoides</name>
    <dbReference type="NCBI Taxonomy" id="216938"/>
    <lineage>
        <taxon>Bacteria</taxon>
        <taxon>Bacillati</taxon>
        <taxon>Mycoplasmatota</taxon>
        <taxon>Mollicutes</taxon>
        <taxon>Entomoplasmatales</taxon>
        <taxon>Spiroplasmataceae</taxon>
        <taxon>Spiroplasma</taxon>
    </lineage>
</organism>
<evidence type="ECO:0000313" key="2">
    <source>
        <dbReference type="EMBL" id="AOG60934.1"/>
    </source>
</evidence>
<dbReference type="SUPFAM" id="SSF52743">
    <property type="entry name" value="Subtilisin-like"/>
    <property type="match status" value="1"/>
</dbReference>
<keyword evidence="3" id="KW-1185">Reference proteome</keyword>
<sequence>MKLLKFKQPYVSIDYNGDSHNYNYLKWKMNKHDLEPLLSSLNKILKNFEIYRGDFKYLPIKIRFSRVLPKTSRIKNIFKCDGLEPEHIGSNYVFKDEKLIHKIDIIYKCSENDIEITLNKIKDLYNNWPSDLEKFINEKKQQYNLIKSKKANSHSKDESKQNAQTFNKLIFDHILANESYRHFEKYYGDLFEIESVELFEQKKFNEGQIITFFDLANFSHIKDLLNKKGIEILDESIVMDQFFNLDLLSLNKILDLYPFLISKASKNLYISTEKIDPKIKEPVLIDKGLDVNGTIGAIDTYGSFKNGWENYIDYVEYPLPKIPGFNFEKDYSHGTSVASLLAGNDIINDRFQDGLGIYKVALFGVLPMGEISLFYFMKIIKRIISENNAIKIWNLSIQSENYAQGISVLGRFFDILQKKYDVLFIVSAGNDKNTISSGADSLSAITVGSLYEDENYDLKITSYSGYKKIFGRFEKPNTYEISNDVQANDASENFKYVIDDSGYITWTDGTSFSAPLTARKCCYLLNKYNLSLESIKAIINLLSKVSSNKLPNILFDDDTNNILLLIEGEIKPKESKLISINLPLLEAEKNKKSKFVQNFTYATSTSYIVVPSNKLGDEYSSINLEAKIVCKKGKKGYRDIYKSPDTEKVDGIDANENDLLNHFKKYDPNRVLKNKDFNKPKKYSILNDELYLKVKCLDLYDTHEDSVKYAFAVLLKEASINALKEFEQNNAVNIVQDVKINLGE</sequence>
<dbReference type="Pfam" id="PF00082">
    <property type="entry name" value="Peptidase_S8"/>
    <property type="match status" value="1"/>
</dbReference>
<evidence type="ECO:0000259" key="1">
    <source>
        <dbReference type="Pfam" id="PF00082"/>
    </source>
</evidence>
<dbReference type="KEGG" id="shj:SHELI_v1c09870"/>